<protein>
    <recommendedName>
        <fullName evidence="3">Bacteriophage protein</fullName>
    </recommendedName>
</protein>
<reference evidence="1 2" key="1">
    <citation type="submission" date="2017-05" db="EMBL/GenBank/DDBJ databases">
        <title>Whole genome sequencing of Yersinia kristensenii.</title>
        <authorList>
            <person name="Campioni F."/>
        </authorList>
    </citation>
    <scope>NUCLEOTIDE SEQUENCE [LARGE SCALE GENOMIC DNA]</scope>
    <source>
        <strain evidence="1 2">CFSAN060538</strain>
    </source>
</reference>
<comment type="caution">
    <text evidence="1">The sequence shown here is derived from an EMBL/GenBank/DDBJ whole genome shotgun (WGS) entry which is preliminary data.</text>
</comment>
<gene>
    <name evidence="1" type="ORF">CBW52_10415</name>
</gene>
<dbReference type="Proteomes" id="UP000195840">
    <property type="component" value="Unassembled WGS sequence"/>
</dbReference>
<organism evidence="1 2">
    <name type="scientific">Yersinia kristensenii</name>
    <dbReference type="NCBI Taxonomy" id="28152"/>
    <lineage>
        <taxon>Bacteria</taxon>
        <taxon>Pseudomonadati</taxon>
        <taxon>Pseudomonadota</taxon>
        <taxon>Gammaproteobacteria</taxon>
        <taxon>Enterobacterales</taxon>
        <taxon>Yersiniaceae</taxon>
        <taxon>Yersinia</taxon>
    </lineage>
</organism>
<dbReference type="AlphaFoldDB" id="A0AB73NL61"/>
<evidence type="ECO:0008006" key="3">
    <source>
        <dbReference type="Google" id="ProtNLM"/>
    </source>
</evidence>
<sequence length="168" mass="18629">MSDNDDFFYPDRFQFNKIIYSGQRMSSKNQLLIPIDSNECPFDIGDIVTQKVGSKERFFEVLDWQLQSSLEVGTNAPYIAALSVQALDTKKQIQQLQSQTINFHGSVSATNLQAGNSNTLSQTITLQQLEDAIEKSGDPEAKKLWRKLLENPTIAGIITTTAGVILGS</sequence>
<dbReference type="EMBL" id="NHOG01000009">
    <property type="protein sequence ID" value="OVZ81475.1"/>
    <property type="molecule type" value="Genomic_DNA"/>
</dbReference>
<proteinExistence type="predicted"/>
<keyword evidence="2" id="KW-1185">Reference proteome</keyword>
<evidence type="ECO:0000313" key="1">
    <source>
        <dbReference type="EMBL" id="OVZ81475.1"/>
    </source>
</evidence>
<evidence type="ECO:0000313" key="2">
    <source>
        <dbReference type="Proteomes" id="UP000195840"/>
    </source>
</evidence>
<name>A0AB73NL61_YERKR</name>
<dbReference type="RefSeq" id="WP_087795245.1">
    <property type="nucleotide sequence ID" value="NZ_CAWNET010000061.1"/>
</dbReference>
<accession>A0AB73NL61</accession>